<dbReference type="AlphaFoldDB" id="A0A835ZEB8"/>
<keyword evidence="3" id="KW-1185">Reference proteome</keyword>
<feature type="compositionally biased region" description="Low complexity" evidence="1">
    <location>
        <begin position="80"/>
        <end position="89"/>
    </location>
</feature>
<evidence type="ECO:0000256" key="1">
    <source>
        <dbReference type="SAM" id="MobiDB-lite"/>
    </source>
</evidence>
<comment type="caution">
    <text evidence="2">The sequence shown here is derived from an EMBL/GenBank/DDBJ whole genome shotgun (WGS) entry which is preliminary data.</text>
</comment>
<feature type="region of interest" description="Disordered" evidence="1">
    <location>
        <begin position="80"/>
        <end position="103"/>
    </location>
</feature>
<reference evidence="2" key="1">
    <citation type="submission" date="2021-02" db="EMBL/GenBank/DDBJ databases">
        <title>First Annotated Genome of the Yellow-green Alga Tribonema minus.</title>
        <authorList>
            <person name="Mahan K.M."/>
        </authorList>
    </citation>
    <scope>NUCLEOTIDE SEQUENCE</scope>
    <source>
        <strain evidence="2">UTEX B ZZ1240</strain>
    </source>
</reference>
<sequence>MTIVEPKPARLLLADQPLGKSIRHGAKSAAGNDSAGGQVLRLEVANPKAGVKREWQARVCDSEADLDRFVFPSLREEVRQQMQQSSSSSFALGDNSTHQQQPARNEEGLLLRWTVTTVPLQQQQQQQQQASPESRTQDRALKFKAMLAAGEEHLRQEVAALHAATQHTKHKTEALRRHDHSAAEQHHAARVAALLRVTEAVAVKARASALVYQKLVGKTRWARAARIVTHITQDEMLELEARGALAAEVRGELPEAALLGFRMAHFRRQRRKGGGGGASPEAVGGREGGLGDLLRLGSAAEAQQRGAALAKRDQSGSSIAEHCDCDDRGSRKAALFEQKARTLRMQRVGVTSGLADSSKVRADGALAEMRLCRHCVHASRLRS</sequence>
<accession>A0A835ZEB8</accession>
<gene>
    <name evidence="2" type="ORF">JKP88DRAFT_251493</name>
</gene>
<protein>
    <submittedName>
        <fullName evidence="2">Uncharacterized protein</fullName>
    </submittedName>
</protein>
<evidence type="ECO:0000313" key="3">
    <source>
        <dbReference type="Proteomes" id="UP000664859"/>
    </source>
</evidence>
<name>A0A835ZEB8_9STRA</name>
<dbReference type="EMBL" id="JAFCMP010000019">
    <property type="protein sequence ID" value="KAG5191503.1"/>
    <property type="molecule type" value="Genomic_DNA"/>
</dbReference>
<evidence type="ECO:0000313" key="2">
    <source>
        <dbReference type="EMBL" id="KAG5191503.1"/>
    </source>
</evidence>
<organism evidence="2 3">
    <name type="scientific">Tribonema minus</name>
    <dbReference type="NCBI Taxonomy" id="303371"/>
    <lineage>
        <taxon>Eukaryota</taxon>
        <taxon>Sar</taxon>
        <taxon>Stramenopiles</taxon>
        <taxon>Ochrophyta</taxon>
        <taxon>PX clade</taxon>
        <taxon>Xanthophyceae</taxon>
        <taxon>Tribonematales</taxon>
        <taxon>Tribonemataceae</taxon>
        <taxon>Tribonema</taxon>
    </lineage>
</organism>
<feature type="compositionally biased region" description="Polar residues" evidence="1">
    <location>
        <begin position="94"/>
        <end position="103"/>
    </location>
</feature>
<proteinExistence type="predicted"/>
<dbReference type="Proteomes" id="UP000664859">
    <property type="component" value="Unassembled WGS sequence"/>
</dbReference>